<accession>A0ABN6UK56</accession>
<keyword evidence="2" id="KW-1185">Reference proteome</keyword>
<sequence length="108" mass="12412">MLPDGFHFEPYVGGPGLYLGERLVATTCPANYDPSPPWRTCTFPSGLPRYVFHDTEEQAVRYMTAWAVKWEAQIRESVRNAGDPFAHLMIARGKGIHTTHPRRRRSRR</sequence>
<evidence type="ECO:0000313" key="2">
    <source>
        <dbReference type="Proteomes" id="UP001317822"/>
    </source>
</evidence>
<protein>
    <submittedName>
        <fullName evidence="1">Uncharacterized protein</fullName>
    </submittedName>
</protein>
<reference evidence="1 2" key="1">
    <citation type="journal article" date="2023" name="Int. J. Syst. Evol. Microbiol.">
        <title>Physiological and genomic analyses of cobalamin (vitamin B12)-auxotrophy of Lysobacter auxotrophicus sp. nov., a methionine-auxotrophic chitinolytic bacterium isolated from chitin-treated soil.</title>
        <authorList>
            <person name="Saito A."/>
            <person name="Dohra H."/>
            <person name="Hamada M."/>
            <person name="Moriuchi R."/>
            <person name="Kotsuchibashi Y."/>
            <person name="Mori K."/>
        </authorList>
    </citation>
    <scope>NUCLEOTIDE SEQUENCE [LARGE SCALE GENOMIC DNA]</scope>
    <source>
        <strain evidence="1 2">5-21a</strain>
    </source>
</reference>
<name>A0ABN6UK56_9GAMM</name>
<dbReference type="EMBL" id="AP027041">
    <property type="protein sequence ID" value="BDU16669.1"/>
    <property type="molecule type" value="Genomic_DNA"/>
</dbReference>
<dbReference type="Proteomes" id="UP001317822">
    <property type="component" value="Chromosome"/>
</dbReference>
<gene>
    <name evidence="1" type="ORF">LA521A_18700</name>
</gene>
<proteinExistence type="predicted"/>
<evidence type="ECO:0000313" key="1">
    <source>
        <dbReference type="EMBL" id="BDU16669.1"/>
    </source>
</evidence>
<organism evidence="1 2">
    <name type="scientific">Lysobacter auxotrophicus</name>
    <dbReference type="NCBI Taxonomy" id="2992573"/>
    <lineage>
        <taxon>Bacteria</taxon>
        <taxon>Pseudomonadati</taxon>
        <taxon>Pseudomonadota</taxon>
        <taxon>Gammaproteobacteria</taxon>
        <taxon>Lysobacterales</taxon>
        <taxon>Lysobacteraceae</taxon>
        <taxon>Lysobacter</taxon>
    </lineage>
</organism>